<sequence>MTETTARHSGPGLRPRLRALNAVAARLVPLDLAQLAARLAVGIVFWQSARTKVEGVSIREQTYFLFENVYDLPLIPSDWAAVAATLGEHALSVLLIAGLASRFAAAGLLVMVAVIQVFVFPEAWVLHGTWAACLLLVLSRGAGVVSLDRALGIDR</sequence>
<feature type="transmembrane region" description="Helical" evidence="7">
    <location>
        <begin position="124"/>
        <end position="147"/>
    </location>
</feature>
<dbReference type="InterPro" id="IPR051907">
    <property type="entry name" value="DoxX-like_oxidoreductase"/>
</dbReference>
<dbReference type="PANTHER" id="PTHR33452:SF1">
    <property type="entry name" value="INNER MEMBRANE PROTEIN YPHA-RELATED"/>
    <property type="match status" value="1"/>
</dbReference>
<dbReference type="PANTHER" id="PTHR33452">
    <property type="entry name" value="OXIDOREDUCTASE CATD-RELATED"/>
    <property type="match status" value="1"/>
</dbReference>
<keyword evidence="9" id="KW-1185">Reference proteome</keyword>
<evidence type="ECO:0000256" key="7">
    <source>
        <dbReference type="SAM" id="Phobius"/>
    </source>
</evidence>
<dbReference type="RefSeq" id="WP_109533653.1">
    <property type="nucleotide sequence ID" value="NZ_QEYD01000007.1"/>
</dbReference>
<comment type="caution">
    <text evidence="8">The sequence shown here is derived from an EMBL/GenBank/DDBJ whole genome shotgun (WGS) entry which is preliminary data.</text>
</comment>
<accession>A0A2U2C8C8</accession>
<comment type="similarity">
    <text evidence="2">Belongs to the DoxX family.</text>
</comment>
<dbReference type="Pfam" id="PF07681">
    <property type="entry name" value="DoxX"/>
    <property type="match status" value="1"/>
</dbReference>
<comment type="subcellular location">
    <subcellularLocation>
        <location evidence="1">Cell membrane</location>
        <topology evidence="1">Multi-pass membrane protein</topology>
    </subcellularLocation>
</comment>
<dbReference type="EMBL" id="QEYD01000007">
    <property type="protein sequence ID" value="PWE28146.1"/>
    <property type="molecule type" value="Genomic_DNA"/>
</dbReference>
<protein>
    <submittedName>
        <fullName evidence="8">DoxX family protein</fullName>
    </submittedName>
</protein>
<evidence type="ECO:0000256" key="5">
    <source>
        <dbReference type="ARBA" id="ARBA00022989"/>
    </source>
</evidence>
<dbReference type="Proteomes" id="UP000244940">
    <property type="component" value="Unassembled WGS sequence"/>
</dbReference>
<proteinExistence type="inferred from homology"/>
<evidence type="ECO:0000256" key="4">
    <source>
        <dbReference type="ARBA" id="ARBA00022692"/>
    </source>
</evidence>
<feature type="transmembrane region" description="Helical" evidence="7">
    <location>
        <begin position="93"/>
        <end position="118"/>
    </location>
</feature>
<dbReference type="GO" id="GO:0005886">
    <property type="term" value="C:plasma membrane"/>
    <property type="evidence" value="ECO:0007669"/>
    <property type="project" value="UniProtKB-SubCell"/>
</dbReference>
<dbReference type="AlphaFoldDB" id="A0A2U2C8C8"/>
<dbReference type="InterPro" id="IPR032808">
    <property type="entry name" value="DoxX"/>
</dbReference>
<keyword evidence="4 7" id="KW-0812">Transmembrane</keyword>
<keyword evidence="3" id="KW-1003">Cell membrane</keyword>
<reference evidence="8 9" key="1">
    <citation type="submission" date="2018-05" db="EMBL/GenBank/DDBJ databases">
        <title>Pararhodobacter marina sp. nov., isolated from deep-sea water of the Indian Ocean.</title>
        <authorList>
            <person name="Lai Q.Sr."/>
            <person name="Liu X."/>
            <person name="Shao Z."/>
        </authorList>
    </citation>
    <scope>NUCLEOTIDE SEQUENCE [LARGE SCALE GENOMIC DNA]</scope>
    <source>
        <strain evidence="8 9">CIC4N-9</strain>
    </source>
</reference>
<evidence type="ECO:0000256" key="1">
    <source>
        <dbReference type="ARBA" id="ARBA00004651"/>
    </source>
</evidence>
<evidence type="ECO:0000256" key="6">
    <source>
        <dbReference type="ARBA" id="ARBA00023136"/>
    </source>
</evidence>
<organism evidence="8 9">
    <name type="scientific">Pararhodobacter marinus</name>
    <dbReference type="NCBI Taxonomy" id="2184063"/>
    <lineage>
        <taxon>Bacteria</taxon>
        <taxon>Pseudomonadati</taxon>
        <taxon>Pseudomonadota</taxon>
        <taxon>Alphaproteobacteria</taxon>
        <taxon>Rhodobacterales</taxon>
        <taxon>Paracoccaceae</taxon>
        <taxon>Pararhodobacter</taxon>
    </lineage>
</organism>
<keyword evidence="5 7" id="KW-1133">Transmembrane helix</keyword>
<dbReference type="OrthoDB" id="121744at2"/>
<evidence type="ECO:0000256" key="3">
    <source>
        <dbReference type="ARBA" id="ARBA00022475"/>
    </source>
</evidence>
<dbReference type="GeneID" id="94365692"/>
<gene>
    <name evidence="8" type="ORF">C4N9_12400</name>
</gene>
<name>A0A2U2C8C8_9RHOB</name>
<evidence type="ECO:0000256" key="2">
    <source>
        <dbReference type="ARBA" id="ARBA00006679"/>
    </source>
</evidence>
<evidence type="ECO:0000313" key="8">
    <source>
        <dbReference type="EMBL" id="PWE28146.1"/>
    </source>
</evidence>
<keyword evidence="6 7" id="KW-0472">Membrane</keyword>
<evidence type="ECO:0000313" key="9">
    <source>
        <dbReference type="Proteomes" id="UP000244940"/>
    </source>
</evidence>